<evidence type="ECO:0000313" key="1">
    <source>
        <dbReference type="EMBL" id="MBK4728184.1"/>
    </source>
</evidence>
<sequence length="309" mass="35247">MVNIMHLNLRSLDLNLLLVFDAVYRHQSVTRAASELALSNSAISHALGRLRRYCDDELFYRVGHQMQPTLFASDLAVTVHDSLHLLNQGVQKRPRFDPASSQHSFTFAVTDFTAFSLFPRLIGHLQHVAPGLRFQLVHSQQKVALHELMSGRVDFALGFSENHDRKWPEIDELDWLEDEYVTIASPTFFPTDPPLTQQQYIAARHLVITPWNEESGYIDSELAAIGLKREVALRMPSMLGAPFIIAQSPLLLTLPRHAAQTLNASADYVIHPLPFRIPPFRVKVYSWQKNSQREACHWLLARLRELKTA</sequence>
<comment type="caution">
    <text evidence="1">The sequence shown here is derived from an EMBL/GenBank/DDBJ whole genome shotgun (WGS) entry which is preliminary data.</text>
</comment>
<name>A0ACC5RU13_ENTAG</name>
<accession>A0ACC5RU13</accession>
<gene>
    <name evidence="1" type="ORF">JJL49_23455</name>
</gene>
<evidence type="ECO:0000313" key="2">
    <source>
        <dbReference type="Proteomes" id="UP000633731"/>
    </source>
</evidence>
<organism evidence="1 2">
    <name type="scientific">Enterobacter agglomerans</name>
    <name type="common">Erwinia herbicola</name>
    <name type="synonym">Pantoea agglomerans</name>
    <dbReference type="NCBI Taxonomy" id="549"/>
    <lineage>
        <taxon>Bacteria</taxon>
        <taxon>Pseudomonadati</taxon>
        <taxon>Pseudomonadota</taxon>
        <taxon>Gammaproteobacteria</taxon>
        <taxon>Enterobacterales</taxon>
        <taxon>Erwiniaceae</taxon>
        <taxon>Pantoea</taxon>
        <taxon>Pantoea agglomerans group</taxon>
    </lineage>
</organism>
<reference evidence="1" key="1">
    <citation type="submission" date="2021-01" db="EMBL/GenBank/DDBJ databases">
        <title>Draft genome of Pantoea agglomerans Eh 335.</title>
        <authorList>
            <person name="Emsley S.A."/>
            <person name="Oline D.K."/>
            <person name="Saw J.H."/>
            <person name="Ushijima B."/>
            <person name="Videau P."/>
            <person name="Koyack M.J."/>
        </authorList>
    </citation>
    <scope>NUCLEOTIDE SEQUENCE</scope>
    <source>
        <strain evidence="1">Eh 335</strain>
    </source>
</reference>
<protein>
    <submittedName>
        <fullName evidence="1">LysR family transcriptional regulator</fullName>
    </submittedName>
</protein>
<dbReference type="EMBL" id="JAEOXF010000028">
    <property type="protein sequence ID" value="MBK4728184.1"/>
    <property type="molecule type" value="Genomic_DNA"/>
</dbReference>
<proteinExistence type="predicted"/>
<keyword evidence="2" id="KW-1185">Reference proteome</keyword>
<dbReference type="Proteomes" id="UP000633731">
    <property type="component" value="Unassembled WGS sequence"/>
</dbReference>